<name>A0A6A1V5N3_9ROSI</name>
<proteinExistence type="predicted"/>
<dbReference type="Proteomes" id="UP000516437">
    <property type="component" value="Chromosome 7"/>
</dbReference>
<comment type="caution">
    <text evidence="1">The sequence shown here is derived from an EMBL/GenBank/DDBJ whole genome shotgun (WGS) entry which is preliminary data.</text>
</comment>
<gene>
    <name evidence="1" type="ORF">CJ030_MR7G013014</name>
</gene>
<evidence type="ECO:0000313" key="2">
    <source>
        <dbReference type="Proteomes" id="UP000516437"/>
    </source>
</evidence>
<evidence type="ECO:0000313" key="1">
    <source>
        <dbReference type="EMBL" id="KAB1208129.1"/>
    </source>
</evidence>
<reference evidence="1 2" key="1">
    <citation type="journal article" date="2019" name="Plant Biotechnol. J.">
        <title>The red bayberry genome and genetic basis of sex determination.</title>
        <authorList>
            <person name="Jia H.M."/>
            <person name="Jia H.J."/>
            <person name="Cai Q.L."/>
            <person name="Wang Y."/>
            <person name="Zhao H.B."/>
            <person name="Yang W.F."/>
            <person name="Wang G.Y."/>
            <person name="Li Y.H."/>
            <person name="Zhan D.L."/>
            <person name="Shen Y.T."/>
            <person name="Niu Q.F."/>
            <person name="Chang L."/>
            <person name="Qiu J."/>
            <person name="Zhao L."/>
            <person name="Xie H.B."/>
            <person name="Fu W.Y."/>
            <person name="Jin J."/>
            <person name="Li X.W."/>
            <person name="Jiao Y."/>
            <person name="Zhou C.C."/>
            <person name="Tu T."/>
            <person name="Chai C.Y."/>
            <person name="Gao J.L."/>
            <person name="Fan L.J."/>
            <person name="van de Weg E."/>
            <person name="Wang J.Y."/>
            <person name="Gao Z.S."/>
        </authorList>
    </citation>
    <scope>NUCLEOTIDE SEQUENCE [LARGE SCALE GENOMIC DNA]</scope>
    <source>
        <tissue evidence="1">Leaves</tissue>
    </source>
</reference>
<protein>
    <submittedName>
        <fullName evidence="1">Uncharacterized protein</fullName>
    </submittedName>
</protein>
<dbReference type="EMBL" id="RXIC02000025">
    <property type="protein sequence ID" value="KAB1208129.1"/>
    <property type="molecule type" value="Genomic_DNA"/>
</dbReference>
<organism evidence="1 2">
    <name type="scientific">Morella rubra</name>
    <name type="common">Chinese bayberry</name>
    <dbReference type="NCBI Taxonomy" id="262757"/>
    <lineage>
        <taxon>Eukaryota</taxon>
        <taxon>Viridiplantae</taxon>
        <taxon>Streptophyta</taxon>
        <taxon>Embryophyta</taxon>
        <taxon>Tracheophyta</taxon>
        <taxon>Spermatophyta</taxon>
        <taxon>Magnoliopsida</taxon>
        <taxon>eudicotyledons</taxon>
        <taxon>Gunneridae</taxon>
        <taxon>Pentapetalae</taxon>
        <taxon>rosids</taxon>
        <taxon>fabids</taxon>
        <taxon>Fagales</taxon>
        <taxon>Myricaceae</taxon>
        <taxon>Morella</taxon>
    </lineage>
</organism>
<dbReference type="OrthoDB" id="1924260at2759"/>
<dbReference type="AlphaFoldDB" id="A0A6A1V5N3"/>
<accession>A0A6A1V5N3</accession>
<keyword evidence="2" id="KW-1185">Reference proteome</keyword>
<sequence length="150" mass="17565">MYALEGVGCEDSLPHTTTFGEELDWNEMLIKQYIGREALWLHRRFLSLCWMKQFANDINKYELIVSPSNRVGLFIDNELHLLNSCSTVPDNEFEDFQAQATFSSTYILWLTKQNPLFWSKLQEKLTAGNLKTMLIKKCPERSFLWDSLMS</sequence>